<dbReference type="AlphaFoldDB" id="M1DXJ2"/>
<evidence type="ECO:0000313" key="3">
    <source>
        <dbReference type="EnsemblPlants" id="PGSC0003DMT400096019"/>
    </source>
</evidence>
<dbReference type="PaxDb" id="4113-PGSC0003DMT400096019"/>
<organism evidence="3 4">
    <name type="scientific">Solanum tuberosum</name>
    <name type="common">Potato</name>
    <dbReference type="NCBI Taxonomy" id="4113"/>
    <lineage>
        <taxon>Eukaryota</taxon>
        <taxon>Viridiplantae</taxon>
        <taxon>Streptophyta</taxon>
        <taxon>Embryophyta</taxon>
        <taxon>Tracheophyta</taxon>
        <taxon>Spermatophyta</taxon>
        <taxon>Magnoliopsida</taxon>
        <taxon>eudicotyledons</taxon>
        <taxon>Gunneridae</taxon>
        <taxon>Pentapetalae</taxon>
        <taxon>asterids</taxon>
        <taxon>lamiids</taxon>
        <taxon>Solanales</taxon>
        <taxon>Solanaceae</taxon>
        <taxon>Solanoideae</taxon>
        <taxon>Solaneae</taxon>
        <taxon>Solanum</taxon>
    </lineage>
</organism>
<dbReference type="Proteomes" id="UP000011115">
    <property type="component" value="Unassembled WGS sequence"/>
</dbReference>
<dbReference type="InterPro" id="IPR046796">
    <property type="entry name" value="Transposase_32_dom"/>
</dbReference>
<reference evidence="4" key="1">
    <citation type="journal article" date="2011" name="Nature">
        <title>Genome sequence and analysis of the tuber crop potato.</title>
        <authorList>
            <consortium name="The Potato Genome Sequencing Consortium"/>
        </authorList>
    </citation>
    <scope>NUCLEOTIDE SEQUENCE [LARGE SCALE GENOMIC DNA]</scope>
    <source>
        <strain evidence="4">cv. DM1-3 516 R44</strain>
    </source>
</reference>
<dbReference type="EnsemblPlants" id="PGSC0003DMT400096019">
    <property type="protein sequence ID" value="PGSC0003DMT400096019"/>
    <property type="gene ID" value="PGSC0003DMG400045590"/>
</dbReference>
<protein>
    <recommendedName>
        <fullName evidence="2">Putative plant transposon protein domain-containing protein</fullName>
    </recommendedName>
</protein>
<dbReference type="Pfam" id="PF20167">
    <property type="entry name" value="Transposase_32"/>
    <property type="match status" value="1"/>
</dbReference>
<evidence type="ECO:0000313" key="4">
    <source>
        <dbReference type="Proteomes" id="UP000011115"/>
    </source>
</evidence>
<evidence type="ECO:0000256" key="1">
    <source>
        <dbReference type="SAM" id="MobiDB-lite"/>
    </source>
</evidence>
<proteinExistence type="predicted"/>
<dbReference type="Gramene" id="PGSC0003DMT400096019">
    <property type="protein sequence ID" value="PGSC0003DMT400096019"/>
    <property type="gene ID" value="PGSC0003DMG400045590"/>
</dbReference>
<keyword evidence="4" id="KW-1185">Reference proteome</keyword>
<sequence length="169" mass="19083">MNYPSRISVPQIRPPPSASALVPPLEKTVAPTPPVQGPPLRSLNRLTTEGLRTILKEKSLSTNGVVDRHPAVLDTLRFRRFKVFTKPHGPYIPTLVQEFYSAYSYLVPQGKKKASAFNPMDFVVVRAKKVKCRSDDINVVFERASDFMHDYQSMIKTTTLEDLKGWLTP</sequence>
<dbReference type="InParanoid" id="M1DXJ2"/>
<accession>M1DXJ2</accession>
<feature type="region of interest" description="Disordered" evidence="1">
    <location>
        <begin position="1"/>
        <end position="40"/>
    </location>
</feature>
<dbReference type="HOGENOM" id="CLU_029307_4_1_1"/>
<reference evidence="3" key="2">
    <citation type="submission" date="2015-06" db="UniProtKB">
        <authorList>
            <consortium name="EnsemblPlants"/>
        </authorList>
    </citation>
    <scope>IDENTIFICATION</scope>
    <source>
        <strain evidence="3">DM1-3 516 R44</strain>
    </source>
</reference>
<dbReference type="PANTHER" id="PTHR33180:SF31">
    <property type="entry name" value="POLYPROTEIN PROTEIN"/>
    <property type="match status" value="1"/>
</dbReference>
<name>M1DXJ2_SOLTU</name>
<evidence type="ECO:0000259" key="2">
    <source>
        <dbReference type="Pfam" id="PF20167"/>
    </source>
</evidence>
<feature type="domain" description="Putative plant transposon protein" evidence="2">
    <location>
        <begin position="78"/>
        <end position="163"/>
    </location>
</feature>
<dbReference type="PANTHER" id="PTHR33180">
    <property type="entry name" value="PHOTOSYSTEM II CP43 REACTION CENTER PROTEIN"/>
    <property type="match status" value="1"/>
</dbReference>